<feature type="chain" id="PRO_5026950026" description="DUF4148 domain-containing protein" evidence="1">
    <location>
        <begin position="35"/>
        <end position="107"/>
    </location>
</feature>
<evidence type="ECO:0000313" key="2">
    <source>
        <dbReference type="EMBL" id="MQY51313.1"/>
    </source>
</evidence>
<evidence type="ECO:0000256" key="1">
    <source>
        <dbReference type="SAM" id="SignalP"/>
    </source>
</evidence>
<accession>A0A6L5JVB3</accession>
<dbReference type="AlphaFoldDB" id="A0A6L5JVB3"/>
<organism evidence="2 3">
    <name type="scientific">Rhodocyclus tenuis</name>
    <name type="common">Rhodospirillum tenue</name>
    <dbReference type="NCBI Taxonomy" id="1066"/>
    <lineage>
        <taxon>Bacteria</taxon>
        <taxon>Pseudomonadati</taxon>
        <taxon>Pseudomonadota</taxon>
        <taxon>Betaproteobacteria</taxon>
        <taxon>Rhodocyclales</taxon>
        <taxon>Rhodocyclaceae</taxon>
        <taxon>Rhodocyclus</taxon>
    </lineage>
</organism>
<reference evidence="2 3" key="1">
    <citation type="submission" date="2019-10" db="EMBL/GenBank/DDBJ databases">
        <title>Whole-genome sequence of the purple nonsulfur photosynthetic bacterium Rhodocyclus tenuis.</title>
        <authorList>
            <person name="Kyndt J.A."/>
            <person name="Meyer T.E."/>
        </authorList>
    </citation>
    <scope>NUCLEOTIDE SEQUENCE [LARGE SCALE GENOMIC DNA]</scope>
    <source>
        <strain evidence="2 3">DSM 110</strain>
    </source>
</reference>
<keyword evidence="1" id="KW-0732">Signal</keyword>
<evidence type="ECO:0000313" key="3">
    <source>
        <dbReference type="Proteomes" id="UP000480275"/>
    </source>
</evidence>
<name>A0A6L5JVB3_RHOTE</name>
<dbReference type="EMBL" id="WIXJ01000003">
    <property type="protein sequence ID" value="MQY51313.1"/>
    <property type="molecule type" value="Genomic_DNA"/>
</dbReference>
<sequence>MSVANRRLNNQKKGVSVKAIVFLTFAAVSGGAFAADPAELAKRIVCDPNLSVQQAAIDEAMKGGGEFVRAVYYHQGELRRRGCSAAAGDEVRRQRIDEIDAAIRQQQ</sequence>
<comment type="caution">
    <text evidence="2">The sequence shown here is derived from an EMBL/GenBank/DDBJ whole genome shotgun (WGS) entry which is preliminary data.</text>
</comment>
<evidence type="ECO:0008006" key="4">
    <source>
        <dbReference type="Google" id="ProtNLM"/>
    </source>
</evidence>
<proteinExistence type="predicted"/>
<gene>
    <name evidence="2" type="ORF">GHK24_05945</name>
</gene>
<protein>
    <recommendedName>
        <fullName evidence="4">DUF4148 domain-containing protein</fullName>
    </recommendedName>
</protein>
<dbReference type="Proteomes" id="UP000480275">
    <property type="component" value="Unassembled WGS sequence"/>
</dbReference>
<feature type="signal peptide" evidence="1">
    <location>
        <begin position="1"/>
        <end position="34"/>
    </location>
</feature>